<evidence type="ECO:0000313" key="4">
    <source>
        <dbReference type="Proteomes" id="UP000289841"/>
    </source>
</evidence>
<dbReference type="STRING" id="1278311.GCA_000428705_01607"/>
<dbReference type="InterPro" id="IPR013320">
    <property type="entry name" value="ConA-like_dom_sf"/>
</dbReference>
<sequence>MDTDDGEAQLLDINQNDVKNYFNHYGVSNYIDSNKRINLINNQKYEVGTTYFKERLSVKYDFEVELDINMLRVNNPGDGLALGFTESEIGTLGQRGQGFGIVGTNNSVAFIIDTHQYQAPLEPPVPNVSLRYTKTQGSFYDENGNSIGLATGNWATKVNASDFAGKLTKMTIYYSAKDKTITYNFLGKNYVGKMGNIGAETGLAFLISSSSGESTDIIDLYIKRVRANLITVAPGEIKIVENNNGSFTFTPIKKGGGTYMTGSELHIPGLTKPLIIGSNGSVTVPRNQMPVNDITGRAYIKDPDKGNSASININVFGYKTVTPIISGATIPEGVHVLTITKPNGSYYKTDSIINIKDFSNTYKLTANGLLMIARSSFPMYDLNTTLTVKQLEKEVSNEAMVFIPEYKTIYAENINQNQSYYGDVTISFKKPNGDLYPNGTTVTFEKMGDFVVDSNGYITIPFDKLELNSFTEKYVIKEYDKEQSIEANITIKGQNDSERIIIQNKILSKMNELKTKLDRLNNLTDERKTELIGNIEQLYNNAILKLDETRTSVDGEVVYNDSIIVFERKRREIVLEDTKDGRIKNIINYGDELIENVKNLHVTEEGIEEEYIKLIKDEVVKINADISNESNVTGVESRYTRGIDELNKIYLSVYKVKKVEELVLAGNDTKTAIENLEIDSTDKTRIKGIAEIIVQRVSDDINGAQLVSVIDSLLSDAKKDLQRLIDQATIIEEQEAINLYLHNLREKADDTKNSIETYQPLSDDRKEYYYGEIERIYELGKKEIEESATASDAQVKYQDRVIEMTAELNKARLENIRLIAINNLNNNYESIKN</sequence>
<proteinExistence type="predicted"/>
<dbReference type="AlphaFoldDB" id="A0A449BF71"/>
<evidence type="ECO:0000259" key="2">
    <source>
        <dbReference type="Pfam" id="PF18200"/>
    </source>
</evidence>
<organism evidence="3 4">
    <name type="scientific">Haploplasma axanthum</name>
    <name type="common">Acholeplasma axanthum</name>
    <dbReference type="NCBI Taxonomy" id="29552"/>
    <lineage>
        <taxon>Bacteria</taxon>
        <taxon>Bacillati</taxon>
        <taxon>Mycoplasmatota</taxon>
        <taxon>Mollicutes</taxon>
        <taxon>Acholeplasmatales</taxon>
        <taxon>Acholeplasmataceae</taxon>
        <taxon>Haploplasma</taxon>
    </lineage>
</organism>
<accession>A0A449BF71</accession>
<keyword evidence="4" id="KW-1185">Reference proteome</keyword>
<feature type="coiled-coil region" evidence="1">
    <location>
        <begin position="503"/>
        <end position="530"/>
    </location>
</feature>
<dbReference type="Pfam" id="PF18200">
    <property type="entry name" value="Big_11"/>
    <property type="match status" value="1"/>
</dbReference>
<dbReference type="Proteomes" id="UP000289841">
    <property type="component" value="Chromosome"/>
</dbReference>
<dbReference type="KEGG" id="aaxa:NCTC10138_01477"/>
<dbReference type="EMBL" id="LR215048">
    <property type="protein sequence ID" value="VEU81086.1"/>
    <property type="molecule type" value="Genomic_DNA"/>
</dbReference>
<dbReference type="SUPFAM" id="SSF49899">
    <property type="entry name" value="Concanavalin A-like lectins/glucanases"/>
    <property type="match status" value="1"/>
</dbReference>
<dbReference type="Gene3D" id="2.60.120.200">
    <property type="match status" value="1"/>
</dbReference>
<evidence type="ECO:0000256" key="1">
    <source>
        <dbReference type="SAM" id="Coils"/>
    </source>
</evidence>
<name>A0A449BF71_HAPAX</name>
<dbReference type="RefSeq" id="WP_129747553.1">
    <property type="nucleotide sequence ID" value="NZ_LR215048.1"/>
</dbReference>
<gene>
    <name evidence="3" type="ORF">NCTC10138_01477</name>
</gene>
<evidence type="ECO:0000313" key="3">
    <source>
        <dbReference type="EMBL" id="VEU81086.1"/>
    </source>
</evidence>
<feature type="domain" description="Cell-surface Ig-like bacterial" evidence="2">
    <location>
        <begin position="237"/>
        <end position="315"/>
    </location>
</feature>
<reference evidence="3 4" key="1">
    <citation type="submission" date="2019-01" db="EMBL/GenBank/DDBJ databases">
        <authorList>
            <consortium name="Pathogen Informatics"/>
        </authorList>
    </citation>
    <scope>NUCLEOTIDE SEQUENCE [LARGE SCALE GENOMIC DNA]</scope>
    <source>
        <strain evidence="3 4">NCTC10138</strain>
    </source>
</reference>
<keyword evidence="1" id="KW-0175">Coiled coil</keyword>
<dbReference type="InterPro" id="IPR041339">
    <property type="entry name" value="Ig-like_bac"/>
</dbReference>
<protein>
    <recommendedName>
        <fullName evidence="2">Cell-surface Ig-like bacterial domain-containing protein</fullName>
    </recommendedName>
</protein>